<accession>A0AAV9H6C5</accession>
<evidence type="ECO:0000313" key="1">
    <source>
        <dbReference type="EMBL" id="KAK4455272.1"/>
    </source>
</evidence>
<dbReference type="Proteomes" id="UP001321760">
    <property type="component" value="Unassembled WGS sequence"/>
</dbReference>
<name>A0AAV9H6C5_9PEZI</name>
<reference evidence="1" key="1">
    <citation type="journal article" date="2023" name="Mol. Phylogenet. Evol.">
        <title>Genome-scale phylogeny and comparative genomics of the fungal order Sordariales.</title>
        <authorList>
            <person name="Hensen N."/>
            <person name="Bonometti L."/>
            <person name="Westerberg I."/>
            <person name="Brannstrom I.O."/>
            <person name="Guillou S."/>
            <person name="Cros-Aarteil S."/>
            <person name="Calhoun S."/>
            <person name="Haridas S."/>
            <person name="Kuo A."/>
            <person name="Mondo S."/>
            <person name="Pangilinan J."/>
            <person name="Riley R."/>
            <person name="LaButti K."/>
            <person name="Andreopoulos B."/>
            <person name="Lipzen A."/>
            <person name="Chen C."/>
            <person name="Yan M."/>
            <person name="Daum C."/>
            <person name="Ng V."/>
            <person name="Clum A."/>
            <person name="Steindorff A."/>
            <person name="Ohm R.A."/>
            <person name="Martin F."/>
            <person name="Silar P."/>
            <person name="Natvig D.O."/>
            <person name="Lalanne C."/>
            <person name="Gautier V."/>
            <person name="Ament-Velasquez S.L."/>
            <person name="Kruys A."/>
            <person name="Hutchinson M.I."/>
            <person name="Powell A.J."/>
            <person name="Barry K."/>
            <person name="Miller A.N."/>
            <person name="Grigoriev I.V."/>
            <person name="Debuchy R."/>
            <person name="Gladieux P."/>
            <person name="Hiltunen Thoren M."/>
            <person name="Johannesson H."/>
        </authorList>
    </citation>
    <scope>NUCLEOTIDE SEQUENCE</scope>
    <source>
        <strain evidence="1">PSN243</strain>
    </source>
</reference>
<reference evidence="1" key="2">
    <citation type="submission" date="2023-05" db="EMBL/GenBank/DDBJ databases">
        <authorList>
            <consortium name="Lawrence Berkeley National Laboratory"/>
            <person name="Steindorff A."/>
            <person name="Hensen N."/>
            <person name="Bonometti L."/>
            <person name="Westerberg I."/>
            <person name="Brannstrom I.O."/>
            <person name="Guillou S."/>
            <person name="Cros-Aarteil S."/>
            <person name="Calhoun S."/>
            <person name="Haridas S."/>
            <person name="Kuo A."/>
            <person name="Mondo S."/>
            <person name="Pangilinan J."/>
            <person name="Riley R."/>
            <person name="Labutti K."/>
            <person name="Andreopoulos B."/>
            <person name="Lipzen A."/>
            <person name="Chen C."/>
            <person name="Yanf M."/>
            <person name="Daum C."/>
            <person name="Ng V."/>
            <person name="Clum A."/>
            <person name="Ohm R."/>
            <person name="Martin F."/>
            <person name="Silar P."/>
            <person name="Natvig D."/>
            <person name="Lalanne C."/>
            <person name="Gautier V."/>
            <person name="Ament-Velasquez S.L."/>
            <person name="Kruys A."/>
            <person name="Hutchinson M.I."/>
            <person name="Powell A.J."/>
            <person name="Barry K."/>
            <person name="Miller A.N."/>
            <person name="Grigoriev I.V."/>
            <person name="Debuchy R."/>
            <person name="Gladieux P."/>
            <person name="Thoren M.H."/>
            <person name="Johannesson H."/>
        </authorList>
    </citation>
    <scope>NUCLEOTIDE SEQUENCE</scope>
    <source>
        <strain evidence="1">PSN243</strain>
    </source>
</reference>
<protein>
    <submittedName>
        <fullName evidence="1">Uncharacterized protein</fullName>
    </submittedName>
</protein>
<dbReference type="AlphaFoldDB" id="A0AAV9H6C5"/>
<comment type="caution">
    <text evidence="1">The sequence shown here is derived from an EMBL/GenBank/DDBJ whole genome shotgun (WGS) entry which is preliminary data.</text>
</comment>
<proteinExistence type="predicted"/>
<sequence>MRTAGPSDAVSWAREIATTTATGTPKEVLMRRESKALSIKTRTERPVPVVEDIGGIHTRGESLRLDVAMRTAELVRPSRPTTSSRRMNGTERLQELAIEHRNNAFLRISDVGAVLRMMLDCCAAVLQSDPSATLPKRNGWLELTPPPSSCGCFGKPPAAGVWRQTNSRWLLTLGLPAGDTREPVNSCWRSQTPKLPSTSILMQHQPSHHLNIGMAVHLAICWCDCSF</sequence>
<gene>
    <name evidence="1" type="ORF">QBC34DRAFT_66589</name>
</gene>
<organism evidence="1 2">
    <name type="scientific">Podospora aff. communis PSN243</name>
    <dbReference type="NCBI Taxonomy" id="3040156"/>
    <lineage>
        <taxon>Eukaryota</taxon>
        <taxon>Fungi</taxon>
        <taxon>Dikarya</taxon>
        <taxon>Ascomycota</taxon>
        <taxon>Pezizomycotina</taxon>
        <taxon>Sordariomycetes</taxon>
        <taxon>Sordariomycetidae</taxon>
        <taxon>Sordariales</taxon>
        <taxon>Podosporaceae</taxon>
        <taxon>Podospora</taxon>
    </lineage>
</organism>
<evidence type="ECO:0000313" key="2">
    <source>
        <dbReference type="Proteomes" id="UP001321760"/>
    </source>
</evidence>
<keyword evidence="2" id="KW-1185">Reference proteome</keyword>
<dbReference type="EMBL" id="MU865914">
    <property type="protein sequence ID" value="KAK4455272.1"/>
    <property type="molecule type" value="Genomic_DNA"/>
</dbReference>